<proteinExistence type="predicted"/>
<evidence type="ECO:0000313" key="3">
    <source>
        <dbReference type="Proteomes" id="UP000436989"/>
    </source>
</evidence>
<keyword evidence="1" id="KW-1133">Transmembrane helix</keyword>
<keyword evidence="1" id="KW-0472">Membrane</keyword>
<name>A0A6N8GPU6_9MICC</name>
<dbReference type="EMBL" id="WOGU01000020">
    <property type="protein sequence ID" value="MUN64799.1"/>
    <property type="molecule type" value="Genomic_DNA"/>
</dbReference>
<organism evidence="2 3">
    <name type="scientific">Kocuria sediminis</name>
    <dbReference type="NCBI Taxonomy" id="1038857"/>
    <lineage>
        <taxon>Bacteria</taxon>
        <taxon>Bacillati</taxon>
        <taxon>Actinomycetota</taxon>
        <taxon>Actinomycetes</taxon>
        <taxon>Micrococcales</taxon>
        <taxon>Micrococcaceae</taxon>
        <taxon>Kocuria</taxon>
    </lineage>
</organism>
<protein>
    <submittedName>
        <fullName evidence="2">PEP-CTERM sorting domain-containing protein</fullName>
    </submittedName>
</protein>
<evidence type="ECO:0000313" key="2">
    <source>
        <dbReference type="EMBL" id="MUN64799.1"/>
    </source>
</evidence>
<accession>A0A6N8GPU6</accession>
<dbReference type="NCBIfam" id="TIGR02595">
    <property type="entry name" value="PEP_CTERM"/>
    <property type="match status" value="1"/>
</dbReference>
<dbReference type="AlphaFoldDB" id="A0A6N8GPU6"/>
<feature type="transmembrane region" description="Helical" evidence="1">
    <location>
        <begin position="37"/>
        <end position="55"/>
    </location>
</feature>
<keyword evidence="1" id="KW-0812">Transmembrane</keyword>
<evidence type="ECO:0000256" key="1">
    <source>
        <dbReference type="SAM" id="Phobius"/>
    </source>
</evidence>
<dbReference type="InterPro" id="IPR013424">
    <property type="entry name" value="Ice-binding_C"/>
</dbReference>
<comment type="caution">
    <text evidence="2">The sequence shown here is derived from an EMBL/GenBank/DDBJ whole genome shotgun (WGS) entry which is preliminary data.</text>
</comment>
<reference evidence="2 3" key="1">
    <citation type="submission" date="2019-12" db="EMBL/GenBank/DDBJ databases">
        <authorList>
            <person name="Shi Y."/>
        </authorList>
    </citation>
    <scope>NUCLEOTIDE SEQUENCE [LARGE SCALE GENOMIC DNA]</scope>
    <source>
        <strain evidence="2 3">JCM 17929</strain>
    </source>
</reference>
<gene>
    <name evidence="2" type="ORF">GMA12_16915</name>
</gene>
<keyword evidence="3" id="KW-1185">Reference proteome</keyword>
<sequence>MARMLMTVATGAGGMAAAAAMFELGLSVGTSAAPEPAAIALLVIGAVALIARIVVDFESRSQRHVDRSRAQVQARRYQQQLLETAP</sequence>
<dbReference type="Proteomes" id="UP000436989">
    <property type="component" value="Unassembled WGS sequence"/>
</dbReference>